<feature type="domain" description="CN hydrolase" evidence="3">
    <location>
        <begin position="1"/>
        <end position="325"/>
    </location>
</feature>
<dbReference type="HOGENOM" id="CLU_030130_3_1_11"/>
<dbReference type="Pfam" id="PF00795">
    <property type="entry name" value="CN_hydrolase"/>
    <property type="match status" value="2"/>
</dbReference>
<dbReference type="PANTHER" id="PTHR23088">
    <property type="entry name" value="NITRILASE-RELATED"/>
    <property type="match status" value="1"/>
</dbReference>
<dbReference type="GeneID" id="41840040"/>
<dbReference type="InterPro" id="IPR001110">
    <property type="entry name" value="UPF0012_CS"/>
</dbReference>
<name>A0A075JJ42_9MICO</name>
<dbReference type="GO" id="GO:0016746">
    <property type="term" value="F:acyltransferase activity"/>
    <property type="evidence" value="ECO:0007669"/>
    <property type="project" value="UniProtKB-KW"/>
</dbReference>
<dbReference type="RefSeq" id="WP_038566681.1">
    <property type="nucleotide sequence ID" value="NZ_CP008889.1"/>
</dbReference>
<evidence type="ECO:0000259" key="3">
    <source>
        <dbReference type="PROSITE" id="PS50263"/>
    </source>
</evidence>
<sequence>MRVAVIQLAYTDSEPMGARIERVASLVESQKGADLVVLPELWSAGGFDYPAWNEKAQSVEGPVARALSEAAANVGAFVHAGSIIEKPGEKGPEGRGLWNTSLMFDRDGDLVGTYRKIHRFGFGNGEPKLIEAGEEVIVLDLALGDRAGGAMAAEVAVDDGDGAVCDPANPEACVEASQSEWAMGAELAGVNLDGDMSTSSEVDDAPAASVADDARKGASAPDGHVKVGLSTCYDLRFPELYRKQVDAGAEVFVIPAAWPAARVAAWRTLLQARAIENQAFVIACNTAGTHAGTEMGGNSAIVSPTGEVLAEAGRGERTITLDIDLDDVAATREAFPVLSDRRL</sequence>
<gene>
    <name evidence="4" type="ORF">HX89_02145</name>
</gene>
<dbReference type="PROSITE" id="PS50263">
    <property type="entry name" value="CN_HYDROLASE"/>
    <property type="match status" value="1"/>
</dbReference>
<dbReference type="AlphaFoldDB" id="A0A075JJ42"/>
<dbReference type="eggNOG" id="COG0388">
    <property type="taxonomic scope" value="Bacteria"/>
</dbReference>
<reference evidence="4 5" key="1">
    <citation type="submission" date="2014-07" db="EMBL/GenBank/DDBJ databases">
        <title>Genome Sequencing of Dermacoccus nishinomiyaensis.</title>
        <authorList>
            <person name="Hong K.W."/>
            <person name="Chan K.G."/>
        </authorList>
    </citation>
    <scope>NUCLEOTIDE SEQUENCE [LARGE SCALE GENOMIC DNA]</scope>
    <source>
        <strain evidence="4 5">M25</strain>
    </source>
</reference>
<proteinExistence type="inferred from homology"/>
<dbReference type="SUPFAM" id="SSF56317">
    <property type="entry name" value="Carbon-nitrogen hydrolase"/>
    <property type="match status" value="2"/>
</dbReference>
<feature type="region of interest" description="Disordered" evidence="2">
    <location>
        <begin position="196"/>
        <end position="219"/>
    </location>
</feature>
<dbReference type="PANTHER" id="PTHR23088:SF27">
    <property type="entry name" value="DEAMINATED GLUTATHIONE AMIDASE"/>
    <property type="match status" value="1"/>
</dbReference>
<dbReference type="PROSITE" id="PS01227">
    <property type="entry name" value="UPF0012"/>
    <property type="match status" value="1"/>
</dbReference>
<dbReference type="KEGG" id="dni:HX89_02145"/>
<organism evidence="4 5">
    <name type="scientific">Dermacoccus nishinomiyaensis</name>
    <dbReference type="NCBI Taxonomy" id="1274"/>
    <lineage>
        <taxon>Bacteria</taxon>
        <taxon>Bacillati</taxon>
        <taxon>Actinomycetota</taxon>
        <taxon>Actinomycetes</taxon>
        <taxon>Micrococcales</taxon>
        <taxon>Dermacoccaceae</taxon>
        <taxon>Dermacoccus</taxon>
    </lineage>
</organism>
<evidence type="ECO:0000256" key="1">
    <source>
        <dbReference type="ARBA" id="ARBA00010613"/>
    </source>
</evidence>
<evidence type="ECO:0000313" key="4">
    <source>
        <dbReference type="EMBL" id="AIF39978.1"/>
    </source>
</evidence>
<dbReference type="EMBL" id="CP008889">
    <property type="protein sequence ID" value="AIF39978.1"/>
    <property type="molecule type" value="Genomic_DNA"/>
</dbReference>
<evidence type="ECO:0000313" key="5">
    <source>
        <dbReference type="Proteomes" id="UP000027986"/>
    </source>
</evidence>
<dbReference type="InterPro" id="IPR003010">
    <property type="entry name" value="C-N_Hydrolase"/>
</dbReference>
<evidence type="ECO:0000256" key="2">
    <source>
        <dbReference type="SAM" id="MobiDB-lite"/>
    </source>
</evidence>
<accession>A0A075JJ42</accession>
<keyword evidence="5" id="KW-1185">Reference proteome</keyword>
<dbReference type="Gene3D" id="3.60.110.10">
    <property type="entry name" value="Carbon-nitrogen hydrolase"/>
    <property type="match status" value="2"/>
</dbReference>
<keyword evidence="4" id="KW-0449">Lipoprotein</keyword>
<keyword evidence="4" id="KW-0808">Transferase</keyword>
<protein>
    <submittedName>
        <fullName evidence="4">Apolipoprotein acyltransferase</fullName>
    </submittedName>
</protein>
<keyword evidence="4" id="KW-0012">Acyltransferase</keyword>
<dbReference type="OrthoDB" id="9811121at2"/>
<comment type="similarity">
    <text evidence="1">Belongs to the carbon-nitrogen hydrolase superfamily. NIT1/NIT2 family.</text>
</comment>
<dbReference type="Proteomes" id="UP000027986">
    <property type="component" value="Chromosome"/>
</dbReference>
<dbReference type="InterPro" id="IPR036526">
    <property type="entry name" value="C-N_Hydrolase_sf"/>
</dbReference>